<dbReference type="EMBL" id="JASBWS010000022">
    <property type="protein sequence ID" value="KAJ9110770.1"/>
    <property type="molecule type" value="Genomic_DNA"/>
</dbReference>
<accession>A0ACC2WG73</accession>
<sequence>MPENKNIVIVGASNAGHGLAKKIAQDTNLLSEYRILLIDPASFAYWPIASLRASVVSGWEKKCYKELKQEGIFAPGTKHMLIKAKVVQVAADHVVLDREFEGSTKVPFASMVLATGASQPFPMRPKQEWSIAEVEEHLKQMQQDIAAAQSVVVIGGGPTGIEMAGEIFSQHPGKKITLIHRQPRLLDDRFPKKLSNQLEALCKKNGVELVLGDEHIQEPDLVTGKQNGMRAIRTKNGKEIKADFVFIAIGNIPNTQIIGDADPSALAKDRTINVNEYLQVQSSLFPGKNVFAAGDCANSPGWRSLISTEADVATIAKNVTATLTGAPLKKHAPGMRAMVVPTGPASGAGFAAMGPLGDTALPQFMVPIAKGKDLFVGKFFERFNTAT</sequence>
<reference evidence="1" key="1">
    <citation type="submission" date="2023-04" db="EMBL/GenBank/DDBJ databases">
        <title>Draft Genome sequencing of Naganishia species isolated from polar environments using Oxford Nanopore Technology.</title>
        <authorList>
            <person name="Leo P."/>
            <person name="Venkateswaran K."/>
        </authorList>
    </citation>
    <scope>NUCLEOTIDE SEQUENCE</scope>
    <source>
        <strain evidence="1">MNA-CCFEE 5262</strain>
    </source>
</reference>
<dbReference type="Proteomes" id="UP001230649">
    <property type="component" value="Unassembled WGS sequence"/>
</dbReference>
<evidence type="ECO:0000313" key="2">
    <source>
        <dbReference type="Proteomes" id="UP001230649"/>
    </source>
</evidence>
<evidence type="ECO:0000313" key="1">
    <source>
        <dbReference type="EMBL" id="KAJ9110770.1"/>
    </source>
</evidence>
<proteinExistence type="predicted"/>
<gene>
    <name evidence="1" type="ORF">QFC20_002811</name>
</gene>
<name>A0ACC2WG73_9TREE</name>
<comment type="caution">
    <text evidence="1">The sequence shown here is derived from an EMBL/GenBank/DDBJ whole genome shotgun (WGS) entry which is preliminary data.</text>
</comment>
<keyword evidence="2" id="KW-1185">Reference proteome</keyword>
<organism evidence="1 2">
    <name type="scientific">Naganishia adeliensis</name>
    <dbReference type="NCBI Taxonomy" id="92952"/>
    <lineage>
        <taxon>Eukaryota</taxon>
        <taxon>Fungi</taxon>
        <taxon>Dikarya</taxon>
        <taxon>Basidiomycota</taxon>
        <taxon>Agaricomycotina</taxon>
        <taxon>Tremellomycetes</taxon>
        <taxon>Filobasidiales</taxon>
        <taxon>Filobasidiaceae</taxon>
        <taxon>Naganishia</taxon>
    </lineage>
</organism>
<protein>
    <submittedName>
        <fullName evidence="1">Uncharacterized protein</fullName>
    </submittedName>
</protein>